<organism evidence="2 3">
    <name type="scientific">Marinilabilia rubra</name>
    <dbReference type="NCBI Taxonomy" id="2162893"/>
    <lineage>
        <taxon>Bacteria</taxon>
        <taxon>Pseudomonadati</taxon>
        <taxon>Bacteroidota</taxon>
        <taxon>Bacteroidia</taxon>
        <taxon>Marinilabiliales</taxon>
        <taxon>Marinilabiliaceae</taxon>
        <taxon>Marinilabilia</taxon>
    </lineage>
</organism>
<evidence type="ECO:0000256" key="1">
    <source>
        <dbReference type="SAM" id="Phobius"/>
    </source>
</evidence>
<keyword evidence="3" id="KW-1185">Reference proteome</keyword>
<keyword evidence="1" id="KW-1133">Transmembrane helix</keyword>
<dbReference type="EMBL" id="QEWP01000003">
    <property type="protein sequence ID" value="PWE00424.1"/>
    <property type="molecule type" value="Genomic_DNA"/>
</dbReference>
<dbReference type="AlphaFoldDB" id="A0A2U2BBH2"/>
<dbReference type="Pfam" id="PF11028">
    <property type="entry name" value="TMEM260-like"/>
    <property type="match status" value="1"/>
</dbReference>
<feature type="transmembrane region" description="Helical" evidence="1">
    <location>
        <begin position="83"/>
        <end position="106"/>
    </location>
</feature>
<proteinExistence type="predicted"/>
<accession>A0A2U2BBH2</accession>
<feature type="transmembrane region" description="Helical" evidence="1">
    <location>
        <begin position="511"/>
        <end position="532"/>
    </location>
</feature>
<evidence type="ECO:0000313" key="2">
    <source>
        <dbReference type="EMBL" id="PWE00424.1"/>
    </source>
</evidence>
<feature type="transmembrane region" description="Helical" evidence="1">
    <location>
        <begin position="257"/>
        <end position="275"/>
    </location>
</feature>
<keyword evidence="1" id="KW-0812">Transmembrane</keyword>
<reference evidence="2 3" key="1">
    <citation type="submission" date="2018-05" db="EMBL/GenBank/DDBJ databases">
        <title>Marinilabilia rubrum sp. nov., isolated from saltern sediment.</title>
        <authorList>
            <person name="Zhang R."/>
        </authorList>
    </citation>
    <scope>NUCLEOTIDE SEQUENCE [LARGE SCALE GENOMIC DNA]</scope>
    <source>
        <strain evidence="2 3">WTE16</strain>
    </source>
</reference>
<dbReference type="RefSeq" id="WP_109263463.1">
    <property type="nucleotide sequence ID" value="NZ_QEWP01000003.1"/>
</dbReference>
<feature type="transmembrane region" description="Helical" evidence="1">
    <location>
        <begin position="577"/>
        <end position="596"/>
    </location>
</feature>
<feature type="transmembrane region" description="Helical" evidence="1">
    <location>
        <begin position="282"/>
        <end position="303"/>
    </location>
</feature>
<feature type="transmembrane region" description="Helical" evidence="1">
    <location>
        <begin position="112"/>
        <end position="132"/>
    </location>
</feature>
<sequence>MDRVPVFLKKNLSGLLVFFFSLAIYAITMSPTTNFWDSGEFIASANGLQVPHPPGAPLYLLLARVLASFAPTPVLVAPFVNFLSVVASAFAVFFIYKILLILISLSDAREGGQHYCIGQIAASGGALLFAFTDSFWYSAVEAEVYALSLFFSVLTLWVFLLWYTRENNESRLFFLGVYFLGLSIAVHLLNLLLVPVFVLIFFWKKSGHLPIITVKALLVGVLLLGLLFFGFVTYGLWPAMKLELFLVNGVGMPQHSGLWLWVIILMGIHVAGIHFTFRKQQVLHLIFVTSALIFMGWFSYALVPVRASAGPAINMNDPDNVFSLNNYINRTQYGSRPLLYGPHAGATVKNWEEYQAFYFDEKDRKYQKKPAGARLNFKADDYVWFPRMYSRQAYHLEGYEWWTGLNAKEKEPSFAHQLDFFLKYQMGHNFLRYLMWNLVGRQNDHQGHGDILSGNWASGIDFIDRYFLGNREYLSSQDQYSPAANFYFGIPLLLVLLGGVFLLRSGNGKRMNVLTLLILMFVMMGPAIVLYLNQPPYEPRERDYVFVGAFMTMSLFAGMGIYGILKKVLQFSGSLLTLSLSGLLLIMAGPGLMFSVNLNDHDRSERYLARDLAASQLRSCPPNAILFTYGDNDTYPLWYAQQVEKVRPDVHLVNIGLLGTDWYVEQMTNETSGGSNLQLTLPISFYRQHALEFFRVSRMHSSGLAGKKILSELASSETERKEPDGFFGHDLNPIWTLRTQQGKTLQWNVQANFLSSGTLALMDFIFTNASVHPVCFTRNVEYSSLYGLENRFVSHGLIWKLGGEENSQKGRNSVMKELALFSDSIQISREDTWYDYSCRQALSLSGYRQMSLDLARDLLEYGEEKKASEVLRKSLDEWPYSPYQEQAGMLDAARLLMLSGEREQAEQLVRNISYINLQDVYFYFYSGFDTEHIRRKYCGFFKELKSLAKELELKDVTIEIDMELHSMCDF</sequence>
<feature type="transmembrane region" description="Helical" evidence="1">
    <location>
        <begin position="56"/>
        <end position="76"/>
    </location>
</feature>
<feature type="transmembrane region" description="Helical" evidence="1">
    <location>
        <begin position="544"/>
        <end position="565"/>
    </location>
</feature>
<comment type="caution">
    <text evidence="2">The sequence shown here is derived from an EMBL/GenBank/DDBJ whole genome shotgun (WGS) entry which is preliminary data.</text>
</comment>
<dbReference type="OrthoDB" id="9807602at2"/>
<feature type="transmembrane region" description="Helical" evidence="1">
    <location>
        <begin position="486"/>
        <end position="504"/>
    </location>
</feature>
<protein>
    <submittedName>
        <fullName evidence="2">DUF2723 domain-containing protein</fullName>
    </submittedName>
</protein>
<feature type="transmembrane region" description="Helical" evidence="1">
    <location>
        <begin position="144"/>
        <end position="163"/>
    </location>
</feature>
<dbReference type="PANTHER" id="PTHR16214:SF3">
    <property type="entry name" value="TRANSMEMBRANE PROTEIN 260"/>
    <property type="match status" value="1"/>
</dbReference>
<gene>
    <name evidence="2" type="ORF">DDZ16_05695</name>
</gene>
<dbReference type="Proteomes" id="UP000244956">
    <property type="component" value="Unassembled WGS sequence"/>
</dbReference>
<feature type="transmembrane region" description="Helical" evidence="1">
    <location>
        <begin position="12"/>
        <end position="36"/>
    </location>
</feature>
<dbReference type="InterPro" id="IPR052724">
    <property type="entry name" value="GT117_domain-containing"/>
</dbReference>
<dbReference type="PANTHER" id="PTHR16214">
    <property type="entry name" value="TRANSMEMBRANE PROTEIN 260"/>
    <property type="match status" value="1"/>
</dbReference>
<feature type="transmembrane region" description="Helical" evidence="1">
    <location>
        <begin position="175"/>
        <end position="202"/>
    </location>
</feature>
<name>A0A2U2BBH2_9BACT</name>
<dbReference type="InterPro" id="IPR021280">
    <property type="entry name" value="TMEM260-like"/>
</dbReference>
<evidence type="ECO:0000313" key="3">
    <source>
        <dbReference type="Proteomes" id="UP000244956"/>
    </source>
</evidence>
<keyword evidence="1" id="KW-0472">Membrane</keyword>
<feature type="transmembrane region" description="Helical" evidence="1">
    <location>
        <begin position="214"/>
        <end position="237"/>
    </location>
</feature>